<evidence type="ECO:0000256" key="10">
    <source>
        <dbReference type="ARBA" id="ARBA00049047"/>
    </source>
</evidence>
<dbReference type="InterPro" id="IPR006654">
    <property type="entry name" value="Trp_synth_beta"/>
</dbReference>
<evidence type="ECO:0000313" key="14">
    <source>
        <dbReference type="Proteomes" id="UP000001915"/>
    </source>
</evidence>
<feature type="domain" description="Tryptophan synthase beta chain-like PALP" evidence="12">
    <location>
        <begin position="54"/>
        <end position="379"/>
    </location>
</feature>
<gene>
    <name evidence="11" type="primary">trpB</name>
    <name evidence="13" type="ordered locus">Bmur_0353</name>
</gene>
<dbReference type="GO" id="GO:0005737">
    <property type="term" value="C:cytoplasm"/>
    <property type="evidence" value="ECO:0007669"/>
    <property type="project" value="TreeGrafter"/>
</dbReference>
<dbReference type="EC" id="4.2.1.20" evidence="11"/>
<dbReference type="SUPFAM" id="SSF53686">
    <property type="entry name" value="Tryptophan synthase beta subunit-like PLP-dependent enzymes"/>
    <property type="match status" value="1"/>
</dbReference>
<dbReference type="PROSITE" id="PS00168">
    <property type="entry name" value="TRP_SYNTHASE_BETA"/>
    <property type="match status" value="1"/>
</dbReference>
<comment type="function">
    <text evidence="11">The beta subunit is responsible for the synthesis of L-tryptophan from indole and L-serine.</text>
</comment>
<dbReference type="NCBIfam" id="TIGR00263">
    <property type="entry name" value="trpB"/>
    <property type="match status" value="1"/>
</dbReference>
<comment type="pathway">
    <text evidence="2 11">Amino-acid biosynthesis; L-tryptophan biosynthesis; L-tryptophan from chorismate: step 5/5.</text>
</comment>
<evidence type="ECO:0000256" key="2">
    <source>
        <dbReference type="ARBA" id="ARBA00004733"/>
    </source>
</evidence>
<dbReference type="InterPro" id="IPR001926">
    <property type="entry name" value="TrpB-like_PALP"/>
</dbReference>
<dbReference type="HOGENOM" id="CLU_016734_3_1_12"/>
<dbReference type="Pfam" id="PF00291">
    <property type="entry name" value="PALP"/>
    <property type="match status" value="1"/>
</dbReference>
<dbReference type="InterPro" id="IPR036052">
    <property type="entry name" value="TrpB-like_PALP_sf"/>
</dbReference>
<keyword evidence="6 11" id="KW-0822">Tryptophan biosynthesis</keyword>
<dbReference type="InterPro" id="IPR023026">
    <property type="entry name" value="Trp_synth_beta/beta-like"/>
</dbReference>
<sequence length="417" mass="45646">MKNSNKGFFGKFGGRFVPEALEKLLIELEEAFAHYINDKEFLSELEELRADFIGRPTPLMYAKNLSEKIGGAKIYVKLEGLANTGAHKINNSIGQALLAKKMGKKKIIAETGAGQHGLATAAACAKLGLECSIYMGEIDVKRQQPNVASMELYGANVVSVTRGGRGLKDAVDAALEDWVKDLKDTHYLLGSAVGPSPYPDIVRTFQSVIGRELEKQIEQKNLNVKAMIACVGGGSNAIGFFEPFIERENPKLIAVEAGGISMNLGENAIRMQNPYAKDVAAQGYMSKFILKENGEISETMSISAGLDYPGVGPQLAYLGEAGRIEFTYATDKEAINAVKEFARNEGVIFALESAHAGAKAIEYAKQYTKDDVIIVNMSGRGDKDIFITSPIFRADKWKEFLKSELERLEKNIDIHKF</sequence>
<dbReference type="Gene3D" id="3.40.50.1100">
    <property type="match status" value="2"/>
</dbReference>
<dbReference type="HAMAP" id="MF_00133">
    <property type="entry name" value="Trp_synth_beta"/>
    <property type="match status" value="1"/>
</dbReference>
<comment type="similarity">
    <text evidence="3 11">Belongs to the TrpB family.</text>
</comment>
<dbReference type="Proteomes" id="UP000001915">
    <property type="component" value="Chromosome"/>
</dbReference>
<keyword evidence="9 11" id="KW-0456">Lyase</keyword>
<comment type="cofactor">
    <cofactor evidence="1 11">
        <name>pyridoxal 5'-phosphate</name>
        <dbReference type="ChEBI" id="CHEBI:597326"/>
    </cofactor>
</comment>
<dbReference type="GO" id="GO:0004834">
    <property type="term" value="F:tryptophan synthase activity"/>
    <property type="evidence" value="ECO:0007669"/>
    <property type="project" value="UniProtKB-UniRule"/>
</dbReference>
<dbReference type="UniPathway" id="UPA00035">
    <property type="reaction ID" value="UER00044"/>
</dbReference>
<evidence type="ECO:0000256" key="3">
    <source>
        <dbReference type="ARBA" id="ARBA00009982"/>
    </source>
</evidence>
<dbReference type="PANTHER" id="PTHR48077:SF3">
    <property type="entry name" value="TRYPTOPHAN SYNTHASE"/>
    <property type="match status" value="1"/>
</dbReference>
<reference evidence="13 14" key="1">
    <citation type="journal article" date="2010" name="Stand. Genomic Sci.">
        <title>Complete genome sequence of Brachyspira murdochii type strain (56-150).</title>
        <authorList>
            <person name="Pati A."/>
            <person name="Sikorski J."/>
            <person name="Gronow S."/>
            <person name="Munk C."/>
            <person name="Lapidus A."/>
            <person name="Copeland A."/>
            <person name="Glavina Del Tio T."/>
            <person name="Nolan M."/>
            <person name="Lucas S."/>
            <person name="Chen F."/>
            <person name="Tice H."/>
            <person name="Cheng J.F."/>
            <person name="Han C."/>
            <person name="Detter J.C."/>
            <person name="Bruce D."/>
            <person name="Tapia R."/>
            <person name="Goodwin L."/>
            <person name="Pitluck S."/>
            <person name="Liolios K."/>
            <person name="Ivanova N."/>
            <person name="Mavromatis K."/>
            <person name="Mikhailova N."/>
            <person name="Chen A."/>
            <person name="Palaniappan K."/>
            <person name="Land M."/>
            <person name="Hauser L."/>
            <person name="Chang Y.J."/>
            <person name="Jeffries C.D."/>
            <person name="Spring S."/>
            <person name="Rohde M."/>
            <person name="Goker M."/>
            <person name="Bristow J."/>
            <person name="Eisen J.A."/>
            <person name="Markowitz V."/>
            <person name="Hugenholtz P."/>
            <person name="Kyrpides N.C."/>
            <person name="Klenk H.P."/>
        </authorList>
    </citation>
    <scope>NUCLEOTIDE SEQUENCE [LARGE SCALE GENOMIC DNA]</scope>
    <source>
        <strain evidence="14">ATCC 51284 / DSM 12563 / 56-150</strain>
    </source>
</reference>
<dbReference type="AlphaFoldDB" id="D5U5W6"/>
<keyword evidence="8 11" id="KW-0057">Aromatic amino acid biosynthesis</keyword>
<evidence type="ECO:0000256" key="7">
    <source>
        <dbReference type="ARBA" id="ARBA00022898"/>
    </source>
</evidence>
<evidence type="ECO:0000313" key="13">
    <source>
        <dbReference type="EMBL" id="ADG70457.1"/>
    </source>
</evidence>
<evidence type="ECO:0000259" key="12">
    <source>
        <dbReference type="Pfam" id="PF00291"/>
    </source>
</evidence>
<dbReference type="eggNOG" id="COG0133">
    <property type="taxonomic scope" value="Bacteria"/>
</dbReference>
<dbReference type="STRING" id="526224.Bmur_0353"/>
<feature type="modified residue" description="N6-(pyridoxal phosphate)lysine" evidence="11">
    <location>
        <position position="88"/>
    </location>
</feature>
<evidence type="ECO:0000256" key="1">
    <source>
        <dbReference type="ARBA" id="ARBA00001933"/>
    </source>
</evidence>
<dbReference type="KEGG" id="brm:Bmur_0353"/>
<dbReference type="InterPro" id="IPR006653">
    <property type="entry name" value="Trp_synth_b_CS"/>
</dbReference>
<dbReference type="FunFam" id="3.40.50.1100:FF:000004">
    <property type="entry name" value="Tryptophan synthase beta chain"/>
    <property type="match status" value="1"/>
</dbReference>
<keyword evidence="7 11" id="KW-0663">Pyridoxal phosphate</keyword>
<evidence type="ECO:0000256" key="4">
    <source>
        <dbReference type="ARBA" id="ARBA00011270"/>
    </source>
</evidence>
<comment type="subunit">
    <text evidence="4 11">Tetramer of two alpha and two beta chains.</text>
</comment>
<dbReference type="OrthoDB" id="9766131at2"/>
<dbReference type="CDD" id="cd06446">
    <property type="entry name" value="Trp-synth_B"/>
    <property type="match status" value="1"/>
</dbReference>
<protein>
    <recommendedName>
        <fullName evidence="11">Tryptophan synthase beta chain</fullName>
        <ecNumber evidence="11">4.2.1.20</ecNumber>
    </recommendedName>
</protein>
<name>D5U5W6_BRAM5</name>
<evidence type="ECO:0000256" key="9">
    <source>
        <dbReference type="ARBA" id="ARBA00023239"/>
    </source>
</evidence>
<evidence type="ECO:0000256" key="5">
    <source>
        <dbReference type="ARBA" id="ARBA00022605"/>
    </source>
</evidence>
<dbReference type="EMBL" id="CP001959">
    <property type="protein sequence ID" value="ADG70457.1"/>
    <property type="molecule type" value="Genomic_DNA"/>
</dbReference>
<dbReference type="PANTHER" id="PTHR48077">
    <property type="entry name" value="TRYPTOPHAN SYNTHASE-RELATED"/>
    <property type="match status" value="1"/>
</dbReference>
<comment type="catalytic activity">
    <reaction evidence="10 11">
        <text>(1S,2R)-1-C-(indol-3-yl)glycerol 3-phosphate + L-serine = D-glyceraldehyde 3-phosphate + L-tryptophan + H2O</text>
        <dbReference type="Rhea" id="RHEA:10532"/>
        <dbReference type="ChEBI" id="CHEBI:15377"/>
        <dbReference type="ChEBI" id="CHEBI:33384"/>
        <dbReference type="ChEBI" id="CHEBI:57912"/>
        <dbReference type="ChEBI" id="CHEBI:58866"/>
        <dbReference type="ChEBI" id="CHEBI:59776"/>
        <dbReference type="EC" id="4.2.1.20"/>
    </reaction>
</comment>
<accession>D5U5W6</accession>
<dbReference type="PIRSF" id="PIRSF001413">
    <property type="entry name" value="Trp_syn_beta"/>
    <property type="match status" value="1"/>
</dbReference>
<proteinExistence type="inferred from homology"/>
<evidence type="ECO:0000256" key="6">
    <source>
        <dbReference type="ARBA" id="ARBA00022822"/>
    </source>
</evidence>
<keyword evidence="5 11" id="KW-0028">Amino-acid biosynthesis</keyword>
<evidence type="ECO:0000256" key="11">
    <source>
        <dbReference type="HAMAP-Rule" id="MF_00133"/>
    </source>
</evidence>
<dbReference type="RefSeq" id="WP_013112885.1">
    <property type="nucleotide sequence ID" value="NC_014150.1"/>
</dbReference>
<organism evidence="13 14">
    <name type="scientific">Brachyspira murdochii (strain ATCC 51284 / DSM 12563 / 56-150)</name>
    <name type="common">Serpulina murdochii</name>
    <dbReference type="NCBI Taxonomy" id="526224"/>
    <lineage>
        <taxon>Bacteria</taxon>
        <taxon>Pseudomonadati</taxon>
        <taxon>Spirochaetota</taxon>
        <taxon>Spirochaetia</taxon>
        <taxon>Brachyspirales</taxon>
        <taxon>Brachyspiraceae</taxon>
        <taxon>Brachyspira</taxon>
    </lineage>
</organism>
<evidence type="ECO:0000256" key="8">
    <source>
        <dbReference type="ARBA" id="ARBA00023141"/>
    </source>
</evidence>